<gene>
    <name evidence="1" type="ORF">pdam_00019593</name>
</gene>
<reference evidence="1 2" key="1">
    <citation type="journal article" date="2018" name="Sci. Rep.">
        <title>Comparative analysis of the Pocillopora damicornis genome highlights role of immune system in coral evolution.</title>
        <authorList>
            <person name="Cunning R."/>
            <person name="Bay R.A."/>
            <person name="Gillette P."/>
            <person name="Baker A.C."/>
            <person name="Traylor-Knowles N."/>
        </authorList>
    </citation>
    <scope>NUCLEOTIDE SEQUENCE [LARGE SCALE GENOMIC DNA]</scope>
    <source>
        <strain evidence="1">RSMAS</strain>
        <tissue evidence="1">Whole animal</tissue>
    </source>
</reference>
<sequence>MLVLRGMAMFVQISMNVHLEIIHARRMLAAETPLDHIVANVPMVTGKTGIASTWTSANSDYTGVINMLTAPTPRAHINALVELVFMETDDLAEIYKYS</sequence>
<protein>
    <submittedName>
        <fullName evidence="1">Uncharacterized protein</fullName>
    </submittedName>
</protein>
<proteinExistence type="predicted"/>
<accession>A0A3M6U4F8</accession>
<name>A0A3M6U4F8_POCDA</name>
<evidence type="ECO:0000313" key="2">
    <source>
        <dbReference type="Proteomes" id="UP000275408"/>
    </source>
</evidence>
<dbReference type="EMBL" id="RCHS01002248">
    <property type="protein sequence ID" value="RMX48575.1"/>
    <property type="molecule type" value="Genomic_DNA"/>
</dbReference>
<dbReference type="AlphaFoldDB" id="A0A3M6U4F8"/>
<comment type="caution">
    <text evidence="1">The sequence shown here is derived from an EMBL/GenBank/DDBJ whole genome shotgun (WGS) entry which is preliminary data.</text>
</comment>
<keyword evidence="2" id="KW-1185">Reference proteome</keyword>
<evidence type="ECO:0000313" key="1">
    <source>
        <dbReference type="EMBL" id="RMX48575.1"/>
    </source>
</evidence>
<dbReference type="Proteomes" id="UP000275408">
    <property type="component" value="Unassembled WGS sequence"/>
</dbReference>
<organism evidence="1 2">
    <name type="scientific">Pocillopora damicornis</name>
    <name type="common">Cauliflower coral</name>
    <name type="synonym">Millepora damicornis</name>
    <dbReference type="NCBI Taxonomy" id="46731"/>
    <lineage>
        <taxon>Eukaryota</taxon>
        <taxon>Metazoa</taxon>
        <taxon>Cnidaria</taxon>
        <taxon>Anthozoa</taxon>
        <taxon>Hexacorallia</taxon>
        <taxon>Scleractinia</taxon>
        <taxon>Astrocoeniina</taxon>
        <taxon>Pocilloporidae</taxon>
        <taxon>Pocillopora</taxon>
    </lineage>
</organism>